<accession>A0A1E5T5U1</accession>
<organism evidence="1 2">
    <name type="scientific">Roseivirga misakiensis</name>
    <dbReference type="NCBI Taxonomy" id="1563681"/>
    <lineage>
        <taxon>Bacteria</taxon>
        <taxon>Pseudomonadati</taxon>
        <taxon>Bacteroidota</taxon>
        <taxon>Cytophagia</taxon>
        <taxon>Cytophagales</taxon>
        <taxon>Roseivirgaceae</taxon>
        <taxon>Roseivirga</taxon>
    </lineage>
</organism>
<proteinExistence type="predicted"/>
<reference evidence="1 2" key="1">
    <citation type="submission" date="2016-08" db="EMBL/GenBank/DDBJ databases">
        <title>Draft genome of Fabibacter sp. strain SK-8.</title>
        <authorList>
            <person name="Wong S.-K."/>
            <person name="Hamasaki K."/>
            <person name="Yoshizawa S."/>
        </authorList>
    </citation>
    <scope>NUCLEOTIDE SEQUENCE [LARGE SCALE GENOMIC DNA]</scope>
    <source>
        <strain evidence="1 2">SK-8</strain>
    </source>
</reference>
<dbReference type="PROSITE" id="PS51257">
    <property type="entry name" value="PROKAR_LIPOPROTEIN"/>
    <property type="match status" value="1"/>
</dbReference>
<evidence type="ECO:0000313" key="1">
    <source>
        <dbReference type="EMBL" id="OEK06751.1"/>
    </source>
</evidence>
<dbReference type="OrthoDB" id="670226at2"/>
<protein>
    <recommendedName>
        <fullName evidence="3">Lipoprotein</fullName>
    </recommendedName>
</protein>
<name>A0A1E5T5U1_9BACT</name>
<comment type="caution">
    <text evidence="1">The sequence shown here is derived from an EMBL/GenBank/DDBJ whole genome shotgun (WGS) entry which is preliminary data.</text>
</comment>
<sequence length="217" mass="24701">MRINIILLYIYIFTLLSCERKIEKETVIYFNDFEGTLTGELTGAVQHVFNGEQMLGNYNGGGFSLHLSSVPEHRYMLISFDLYIHDSWDGNSISPNGPDLWTLQLNALLHKSNPAFKFETSFSNSPCVSSLCYEQSFPDEFPFIHSPRFMSDTETRGLCHLAGSPTGTTIYHIEKGFRSSDQVIFLDFYDRLVQTNVANPVCDESWSLDNLRISVLN</sequence>
<dbReference type="EMBL" id="MDGQ01000003">
    <property type="protein sequence ID" value="OEK06751.1"/>
    <property type="molecule type" value="Genomic_DNA"/>
</dbReference>
<dbReference type="STRING" id="1563681.BFP71_03565"/>
<keyword evidence="2" id="KW-1185">Reference proteome</keyword>
<evidence type="ECO:0008006" key="3">
    <source>
        <dbReference type="Google" id="ProtNLM"/>
    </source>
</evidence>
<dbReference type="RefSeq" id="WP_069834063.1">
    <property type="nucleotide sequence ID" value="NZ_MDGQ01000003.1"/>
</dbReference>
<evidence type="ECO:0000313" key="2">
    <source>
        <dbReference type="Proteomes" id="UP000095552"/>
    </source>
</evidence>
<dbReference type="Proteomes" id="UP000095552">
    <property type="component" value="Unassembled WGS sequence"/>
</dbReference>
<dbReference type="AlphaFoldDB" id="A0A1E5T5U1"/>
<gene>
    <name evidence="1" type="ORF">BFP71_03565</name>
</gene>